<protein>
    <submittedName>
        <fullName evidence="2">Uncharacterized protein</fullName>
    </submittedName>
</protein>
<keyword evidence="3" id="KW-1185">Reference proteome</keyword>
<gene>
    <name evidence="2" type="ORF">BS47DRAFT_1361274</name>
</gene>
<proteinExistence type="predicted"/>
<dbReference type="Proteomes" id="UP000886523">
    <property type="component" value="Unassembled WGS sequence"/>
</dbReference>
<evidence type="ECO:0000313" key="3">
    <source>
        <dbReference type="Proteomes" id="UP000886523"/>
    </source>
</evidence>
<feature type="region of interest" description="Disordered" evidence="1">
    <location>
        <begin position="1"/>
        <end position="82"/>
    </location>
</feature>
<dbReference type="EMBL" id="MU128954">
    <property type="protein sequence ID" value="KAF9514997.1"/>
    <property type="molecule type" value="Genomic_DNA"/>
</dbReference>
<reference evidence="2" key="1">
    <citation type="journal article" date="2020" name="Nat. Commun.">
        <title>Large-scale genome sequencing of mycorrhizal fungi provides insights into the early evolution of symbiotic traits.</title>
        <authorList>
            <person name="Miyauchi S."/>
            <person name="Kiss E."/>
            <person name="Kuo A."/>
            <person name="Drula E."/>
            <person name="Kohler A."/>
            <person name="Sanchez-Garcia M."/>
            <person name="Morin E."/>
            <person name="Andreopoulos B."/>
            <person name="Barry K.W."/>
            <person name="Bonito G."/>
            <person name="Buee M."/>
            <person name="Carver A."/>
            <person name="Chen C."/>
            <person name="Cichocki N."/>
            <person name="Clum A."/>
            <person name="Culley D."/>
            <person name="Crous P.W."/>
            <person name="Fauchery L."/>
            <person name="Girlanda M."/>
            <person name="Hayes R.D."/>
            <person name="Keri Z."/>
            <person name="LaButti K."/>
            <person name="Lipzen A."/>
            <person name="Lombard V."/>
            <person name="Magnuson J."/>
            <person name="Maillard F."/>
            <person name="Murat C."/>
            <person name="Nolan M."/>
            <person name="Ohm R.A."/>
            <person name="Pangilinan J."/>
            <person name="Pereira M.F."/>
            <person name="Perotto S."/>
            <person name="Peter M."/>
            <person name="Pfister S."/>
            <person name="Riley R."/>
            <person name="Sitrit Y."/>
            <person name="Stielow J.B."/>
            <person name="Szollosi G."/>
            <person name="Zifcakova L."/>
            <person name="Stursova M."/>
            <person name="Spatafora J.W."/>
            <person name="Tedersoo L."/>
            <person name="Vaario L.M."/>
            <person name="Yamada A."/>
            <person name="Yan M."/>
            <person name="Wang P."/>
            <person name="Xu J."/>
            <person name="Bruns T."/>
            <person name="Baldrian P."/>
            <person name="Vilgalys R."/>
            <person name="Dunand C."/>
            <person name="Henrissat B."/>
            <person name="Grigoriev I.V."/>
            <person name="Hibbett D."/>
            <person name="Nagy L.G."/>
            <person name="Martin F.M."/>
        </authorList>
    </citation>
    <scope>NUCLEOTIDE SEQUENCE</scope>
    <source>
        <strain evidence="2">UP504</strain>
    </source>
</reference>
<feature type="compositionally biased region" description="Acidic residues" evidence="1">
    <location>
        <begin position="65"/>
        <end position="75"/>
    </location>
</feature>
<name>A0A9P6B0B5_9AGAM</name>
<feature type="region of interest" description="Disordered" evidence="1">
    <location>
        <begin position="266"/>
        <end position="315"/>
    </location>
</feature>
<evidence type="ECO:0000313" key="2">
    <source>
        <dbReference type="EMBL" id="KAF9514997.1"/>
    </source>
</evidence>
<accession>A0A9P6B0B5</accession>
<organism evidence="2 3">
    <name type="scientific">Hydnum rufescens UP504</name>
    <dbReference type="NCBI Taxonomy" id="1448309"/>
    <lineage>
        <taxon>Eukaryota</taxon>
        <taxon>Fungi</taxon>
        <taxon>Dikarya</taxon>
        <taxon>Basidiomycota</taxon>
        <taxon>Agaricomycotina</taxon>
        <taxon>Agaricomycetes</taxon>
        <taxon>Cantharellales</taxon>
        <taxon>Hydnaceae</taxon>
        <taxon>Hydnum</taxon>
    </lineage>
</organism>
<sequence length="315" mass="35753">MSFIVPQHLSPPSPPSALTIPKVPHPPCPEPALTYPKRKRYFEGGDWPAGDTSNASDPEYREGGQSDEDDEEYTEDSSFIPSEPRFRLSRSRKAQVKAARRKKGETSSDAIALFSSRNTFQWLRAALSRNPTPNLQHSPCLFCRTNQHSMGRHVRSIHRFQISERIYLALRDNIDVSLPEMDQLLILSLLVFDLQDPTSEECTEIVELRTAYPKWPSSATSTELNGFNLGTYRSLWNRIITEFAEKWYMQNTCSCGKRYTRRESAERHVRRAGAGHRVLGDDNATDTSSAVASDEDQPSIAEQSNPRPTKRHKNS</sequence>
<evidence type="ECO:0000256" key="1">
    <source>
        <dbReference type="SAM" id="MobiDB-lite"/>
    </source>
</evidence>
<dbReference type="AlphaFoldDB" id="A0A9P6B0B5"/>
<comment type="caution">
    <text evidence="2">The sequence shown here is derived from an EMBL/GenBank/DDBJ whole genome shotgun (WGS) entry which is preliminary data.</text>
</comment>